<proteinExistence type="inferred from homology"/>
<evidence type="ECO:0000256" key="8">
    <source>
        <dbReference type="ARBA" id="ARBA00023154"/>
    </source>
</evidence>
<comment type="function">
    <text evidence="1 12">Catalyzes the condensation of (S)-aspartate-beta-semialdehyde [(S)-ASA] and pyruvate to 4-hydroxy-tetrahydrodipicolinate (HTPA).</text>
</comment>
<evidence type="ECO:0000256" key="6">
    <source>
        <dbReference type="ARBA" id="ARBA00022605"/>
    </source>
</evidence>
<dbReference type="PRINTS" id="PR00146">
    <property type="entry name" value="DHPICSNTHASE"/>
</dbReference>
<evidence type="ECO:0000313" key="14">
    <source>
        <dbReference type="EMBL" id="MBO7746308.1"/>
    </source>
</evidence>
<feature type="site" description="Part of a proton relay during catalysis" evidence="12">
    <location>
        <position position="49"/>
    </location>
</feature>
<dbReference type="Pfam" id="PF00701">
    <property type="entry name" value="DHDPS"/>
    <property type="match status" value="1"/>
</dbReference>
<dbReference type="HAMAP" id="MF_00418">
    <property type="entry name" value="DapA"/>
    <property type="match status" value="1"/>
</dbReference>
<keyword evidence="8 12" id="KW-0457">Lysine biosynthesis</keyword>
<evidence type="ECO:0000256" key="1">
    <source>
        <dbReference type="ARBA" id="ARBA00003294"/>
    </source>
</evidence>
<evidence type="ECO:0000256" key="9">
    <source>
        <dbReference type="ARBA" id="ARBA00023239"/>
    </source>
</evidence>
<accession>A0ABS3WDG3</accession>
<comment type="similarity">
    <text evidence="3 12 13">Belongs to the DapA family.</text>
</comment>
<comment type="subunit">
    <text evidence="12">Homotetramer; dimer of dimers.</text>
</comment>
<evidence type="ECO:0000256" key="10">
    <source>
        <dbReference type="ARBA" id="ARBA00023270"/>
    </source>
</evidence>
<dbReference type="InterPro" id="IPR020624">
    <property type="entry name" value="Schiff_base-form_aldolases_CS"/>
</dbReference>
<evidence type="ECO:0000256" key="12">
    <source>
        <dbReference type="HAMAP-Rule" id="MF_00418"/>
    </source>
</evidence>
<dbReference type="InterPro" id="IPR002220">
    <property type="entry name" value="DapA-like"/>
</dbReference>
<comment type="catalytic activity">
    <reaction evidence="11 12">
        <text>L-aspartate 4-semialdehyde + pyruvate = (2S,4S)-4-hydroxy-2,3,4,5-tetrahydrodipicolinate + H2O + H(+)</text>
        <dbReference type="Rhea" id="RHEA:34171"/>
        <dbReference type="ChEBI" id="CHEBI:15361"/>
        <dbReference type="ChEBI" id="CHEBI:15377"/>
        <dbReference type="ChEBI" id="CHEBI:15378"/>
        <dbReference type="ChEBI" id="CHEBI:67139"/>
        <dbReference type="ChEBI" id="CHEBI:537519"/>
        <dbReference type="EC" id="4.3.3.7"/>
    </reaction>
</comment>
<dbReference type="PANTHER" id="PTHR12128">
    <property type="entry name" value="DIHYDRODIPICOLINATE SYNTHASE"/>
    <property type="match status" value="1"/>
</dbReference>
<organism evidence="14 15">
    <name type="scientific">Paenibacillus artemisiicola</name>
    <dbReference type="NCBI Taxonomy" id="1172618"/>
    <lineage>
        <taxon>Bacteria</taxon>
        <taxon>Bacillati</taxon>
        <taxon>Bacillota</taxon>
        <taxon>Bacilli</taxon>
        <taxon>Bacillales</taxon>
        <taxon>Paenibacillaceae</taxon>
        <taxon>Paenibacillus</taxon>
    </lineage>
</organism>
<evidence type="ECO:0000256" key="5">
    <source>
        <dbReference type="ARBA" id="ARBA00022490"/>
    </source>
</evidence>
<dbReference type="SMART" id="SM01130">
    <property type="entry name" value="DHDPS"/>
    <property type="match status" value="1"/>
</dbReference>
<keyword evidence="10 12" id="KW-0704">Schiff base</keyword>
<dbReference type="GO" id="GO:0008840">
    <property type="term" value="F:4-hydroxy-tetrahydrodipicolinate synthase activity"/>
    <property type="evidence" value="ECO:0007669"/>
    <property type="project" value="UniProtKB-EC"/>
</dbReference>
<dbReference type="Gene3D" id="3.20.20.70">
    <property type="entry name" value="Aldolase class I"/>
    <property type="match status" value="1"/>
</dbReference>
<dbReference type="PROSITE" id="PS00665">
    <property type="entry name" value="DHDPS_1"/>
    <property type="match status" value="1"/>
</dbReference>
<dbReference type="SUPFAM" id="SSF51569">
    <property type="entry name" value="Aldolase"/>
    <property type="match status" value="1"/>
</dbReference>
<reference evidence="14 15" key="1">
    <citation type="submission" date="2021-03" db="EMBL/GenBank/DDBJ databases">
        <title>Paenibacillus artemisicola MWE-103 whole genome sequence.</title>
        <authorList>
            <person name="Ham Y.J."/>
        </authorList>
    </citation>
    <scope>NUCLEOTIDE SEQUENCE [LARGE SCALE GENOMIC DNA]</scope>
    <source>
        <strain evidence="14 15">MWE-103</strain>
    </source>
</reference>
<keyword evidence="9 12" id="KW-0456">Lyase</keyword>
<keyword evidence="6 12" id="KW-0028">Amino-acid biosynthesis</keyword>
<comment type="caution">
    <text evidence="12">Was originally thought to be a dihydrodipicolinate synthase (DHDPS), catalyzing the condensation of (S)-aspartate-beta-semialdehyde [(S)-ASA] and pyruvate to dihydrodipicolinate (DHDP). However, it was shown in E.coli that the product of the enzymatic reaction is not dihydrodipicolinate but in fact (4S)-4-hydroxy-2,3,4,5-tetrahydro-(2S)-dipicolinic acid (HTPA), and that the consecutive dehydration reaction leading to DHDP is not spontaneous but catalyzed by DapB.</text>
</comment>
<evidence type="ECO:0000256" key="3">
    <source>
        <dbReference type="ARBA" id="ARBA00007592"/>
    </source>
</evidence>
<feature type="active site" description="Schiff-base intermediate with substrate" evidence="12">
    <location>
        <position position="168"/>
    </location>
</feature>
<comment type="pathway">
    <text evidence="2 12">Amino-acid biosynthesis; L-lysine biosynthesis via DAP pathway; (S)-tetrahydrodipicolinate from L-aspartate: step 3/4.</text>
</comment>
<gene>
    <name evidence="12 14" type="primary">dapA</name>
    <name evidence="14" type="ORF">I8J29_19030</name>
</gene>
<dbReference type="Proteomes" id="UP000670947">
    <property type="component" value="Unassembled WGS sequence"/>
</dbReference>
<keyword evidence="7 12" id="KW-0220">Diaminopimelate biosynthesis</keyword>
<dbReference type="NCBIfam" id="TIGR00674">
    <property type="entry name" value="dapA"/>
    <property type="match status" value="1"/>
</dbReference>
<evidence type="ECO:0000256" key="11">
    <source>
        <dbReference type="ARBA" id="ARBA00047836"/>
    </source>
</evidence>
<name>A0ABS3WDG3_9BACL</name>
<dbReference type="EC" id="4.3.3.7" evidence="4 12"/>
<evidence type="ECO:0000256" key="13">
    <source>
        <dbReference type="PIRNR" id="PIRNR001365"/>
    </source>
</evidence>
<dbReference type="PANTHER" id="PTHR12128:SF66">
    <property type="entry name" value="4-HYDROXY-2-OXOGLUTARATE ALDOLASE, MITOCHONDRIAL"/>
    <property type="match status" value="1"/>
</dbReference>
<dbReference type="RefSeq" id="WP_208849090.1">
    <property type="nucleotide sequence ID" value="NZ_JAGGDJ010000016.1"/>
</dbReference>
<evidence type="ECO:0000256" key="7">
    <source>
        <dbReference type="ARBA" id="ARBA00022915"/>
    </source>
</evidence>
<dbReference type="InterPro" id="IPR013785">
    <property type="entry name" value="Aldolase_TIM"/>
</dbReference>
<dbReference type="InterPro" id="IPR005263">
    <property type="entry name" value="DapA"/>
</dbReference>
<comment type="subcellular location">
    <subcellularLocation>
        <location evidence="12">Cytoplasm</location>
    </subcellularLocation>
</comment>
<sequence length="301" mass="32184">MLTEQQLHGIFVPVVTPFAADGALDQASYDRYLGALLARDIQGLVVNGTTGESPTVAWSEVESLVRWTKAAMARHGKTVPIIVGTGTNDTRSTLERTARAGELGADAALVVVPYYSRPSQAGIVAHFRRAAEAGLPIVVYEIPARTGVRLGEETAAEILALDGVVGMKDSSGGMELLEAMIRRGVRKPILCGEDALFPAMLRQGAAGGILASANVRTDAFARVYRRFREGDASGAERAFEALAPLVRLLFADANPAPLKWLLARQGRFDSGALRLPLLPIAEELQRELEEALGRLGQEQSG</sequence>
<evidence type="ECO:0000313" key="15">
    <source>
        <dbReference type="Proteomes" id="UP000670947"/>
    </source>
</evidence>
<feature type="site" description="Part of a proton relay during catalysis" evidence="12">
    <location>
        <position position="115"/>
    </location>
</feature>
<dbReference type="CDD" id="cd00950">
    <property type="entry name" value="DHDPS"/>
    <property type="match status" value="1"/>
</dbReference>
<evidence type="ECO:0000256" key="2">
    <source>
        <dbReference type="ARBA" id="ARBA00005120"/>
    </source>
</evidence>
<feature type="active site" description="Proton donor/acceptor" evidence="12">
    <location>
        <position position="140"/>
    </location>
</feature>
<keyword evidence="5 12" id="KW-0963">Cytoplasm</keyword>
<feature type="binding site" evidence="12">
    <location>
        <position position="209"/>
    </location>
    <ligand>
        <name>pyruvate</name>
        <dbReference type="ChEBI" id="CHEBI:15361"/>
    </ligand>
</feature>
<dbReference type="PIRSF" id="PIRSF001365">
    <property type="entry name" value="DHDPS"/>
    <property type="match status" value="1"/>
</dbReference>
<feature type="binding site" evidence="12">
    <location>
        <position position="50"/>
    </location>
    <ligand>
        <name>pyruvate</name>
        <dbReference type="ChEBI" id="CHEBI:15361"/>
    </ligand>
</feature>
<protein>
    <recommendedName>
        <fullName evidence="4 12">4-hydroxy-tetrahydrodipicolinate synthase</fullName>
        <shortName evidence="12">HTPA synthase</shortName>
        <ecNumber evidence="4 12">4.3.3.7</ecNumber>
    </recommendedName>
</protein>
<keyword evidence="15" id="KW-1185">Reference proteome</keyword>
<dbReference type="EMBL" id="JAGGDJ010000016">
    <property type="protein sequence ID" value="MBO7746308.1"/>
    <property type="molecule type" value="Genomic_DNA"/>
</dbReference>
<comment type="caution">
    <text evidence="14">The sequence shown here is derived from an EMBL/GenBank/DDBJ whole genome shotgun (WGS) entry which is preliminary data.</text>
</comment>
<evidence type="ECO:0000256" key="4">
    <source>
        <dbReference type="ARBA" id="ARBA00012086"/>
    </source>
</evidence>